<dbReference type="PANTHER" id="PTHR38659">
    <property type="entry name" value="METAL-DEPENDENT PHOSPHOHYDROLASE"/>
    <property type="match status" value="1"/>
</dbReference>
<evidence type="ECO:0000259" key="1">
    <source>
        <dbReference type="Pfam" id="PF01966"/>
    </source>
</evidence>
<feature type="domain" description="HD" evidence="1">
    <location>
        <begin position="24"/>
        <end position="112"/>
    </location>
</feature>
<name>A0A6F8ZG83_9FIRM</name>
<organism evidence="2 3">
    <name type="scientific">Candidatus Hydrogenisulfobacillus filiaventi</name>
    <dbReference type="NCBI Taxonomy" id="2707344"/>
    <lineage>
        <taxon>Bacteria</taxon>
        <taxon>Bacillati</taxon>
        <taxon>Bacillota</taxon>
        <taxon>Clostridia</taxon>
        <taxon>Eubacteriales</taxon>
        <taxon>Clostridiales Family XVII. Incertae Sedis</taxon>
        <taxon>Candidatus Hydrogenisulfobacillus</taxon>
    </lineage>
</organism>
<dbReference type="InterPro" id="IPR006674">
    <property type="entry name" value="HD_domain"/>
</dbReference>
<dbReference type="CDD" id="cd00077">
    <property type="entry name" value="HDc"/>
    <property type="match status" value="1"/>
</dbReference>
<gene>
    <name evidence="2" type="ORF">R50_1140</name>
</gene>
<dbReference type="Gene3D" id="1.10.3210.10">
    <property type="entry name" value="Hypothetical protein af1432"/>
    <property type="match status" value="1"/>
</dbReference>
<evidence type="ECO:0000313" key="2">
    <source>
        <dbReference type="EMBL" id="CAB1128646.1"/>
    </source>
</evidence>
<keyword evidence="3" id="KW-1185">Reference proteome</keyword>
<dbReference type="InterPro" id="IPR003607">
    <property type="entry name" value="HD/PDEase_dom"/>
</dbReference>
<dbReference type="KEGG" id="hfv:R50_1140"/>
<protein>
    <submittedName>
        <fullName evidence="2">HD_domain domain-containing protein</fullName>
    </submittedName>
</protein>
<dbReference type="InterPro" id="IPR006675">
    <property type="entry name" value="HDIG_dom"/>
</dbReference>
<dbReference type="Pfam" id="PF01966">
    <property type="entry name" value="HD"/>
    <property type="match status" value="1"/>
</dbReference>
<accession>A0A6F8ZG83</accession>
<dbReference type="EMBL" id="LR778114">
    <property type="protein sequence ID" value="CAB1128646.1"/>
    <property type="molecule type" value="Genomic_DNA"/>
</dbReference>
<evidence type="ECO:0000313" key="3">
    <source>
        <dbReference type="Proteomes" id="UP000503399"/>
    </source>
</evidence>
<dbReference type="Proteomes" id="UP000503399">
    <property type="component" value="Chromosome"/>
</dbReference>
<proteinExistence type="predicted"/>
<dbReference type="SUPFAM" id="SSF109604">
    <property type="entry name" value="HD-domain/PDEase-like"/>
    <property type="match status" value="1"/>
</dbReference>
<dbReference type="PANTHER" id="PTHR38659:SF2">
    <property type="entry name" value="HDIG DOMAIN PROTEIN"/>
    <property type="match status" value="1"/>
</dbReference>
<dbReference type="AlphaFoldDB" id="A0A6F8ZG83"/>
<reference evidence="2 3" key="1">
    <citation type="submission" date="2020-02" db="EMBL/GenBank/DDBJ databases">
        <authorList>
            <person name="Hogendoorn C."/>
        </authorList>
    </citation>
    <scope>NUCLEOTIDE SEQUENCE [LARGE SCALE GENOMIC DNA]</scope>
    <source>
        <strain evidence="2">R501</strain>
    </source>
</reference>
<sequence length="189" mass="20954">MGNWPPRVQAWDLLTRWTHQPALLRHAIAVEAVMRAIARRYGEDEDLFGLVGLLHDFDYEAFPAPEDHTVVGGRLLEEAGFPPVIVRAVRSHVDRNGLRRESVLEKALYASDELTGFVLAVAMVRPGRRLAEVTPAAVRRKLKDKSFARGVSREAVERGLEELGVTLEDHVALVVAALQPLAEDLGLNP</sequence>
<dbReference type="NCBIfam" id="TIGR00277">
    <property type="entry name" value="HDIG"/>
    <property type="match status" value="1"/>
</dbReference>